<proteinExistence type="predicted"/>
<dbReference type="EMBL" id="CP123967">
    <property type="protein sequence ID" value="WGT47046.1"/>
    <property type="molecule type" value="Genomic_DNA"/>
</dbReference>
<protein>
    <submittedName>
        <fullName evidence="3">IS21 family transposase</fullName>
    </submittedName>
</protein>
<evidence type="ECO:0000313" key="3">
    <source>
        <dbReference type="EMBL" id="WGT47046.1"/>
    </source>
</evidence>
<dbReference type="NCBIfam" id="NF033546">
    <property type="entry name" value="transpos_IS21"/>
    <property type="match status" value="1"/>
</dbReference>
<dbReference type="Proteomes" id="UP001244136">
    <property type="component" value="Chromosome"/>
</dbReference>
<dbReference type="InterPro" id="IPR054353">
    <property type="entry name" value="IstA-like_C"/>
</dbReference>
<dbReference type="PANTHER" id="PTHR35004">
    <property type="entry name" value="TRANSPOSASE RV3428C-RELATED"/>
    <property type="match status" value="1"/>
</dbReference>
<evidence type="ECO:0000256" key="1">
    <source>
        <dbReference type="SAM" id="MobiDB-lite"/>
    </source>
</evidence>
<keyword evidence="4" id="KW-1185">Reference proteome</keyword>
<gene>
    <name evidence="3" type="primary">istA</name>
    <name evidence="3" type="ORF">QH948_13150</name>
</gene>
<feature type="domain" description="Transposase for insertion sequence element IS21-like C-terminal" evidence="2">
    <location>
        <begin position="293"/>
        <end position="361"/>
    </location>
</feature>
<organism evidence="3 4">
    <name type="scientific">Tessaracoccus lacteus</name>
    <dbReference type="NCBI Taxonomy" id="3041766"/>
    <lineage>
        <taxon>Bacteria</taxon>
        <taxon>Bacillati</taxon>
        <taxon>Actinomycetota</taxon>
        <taxon>Actinomycetes</taxon>
        <taxon>Propionibacteriales</taxon>
        <taxon>Propionibacteriaceae</taxon>
        <taxon>Tessaracoccus</taxon>
    </lineage>
</organism>
<sequence length="499" mass="55449">MSIRELASRHGVHRRTVRQALVSAEPPPRKVAQREAPVLGPVKPLIDAMLREDLDAPRKQRHTARRIRERLVEEHQVVVAYPTVRDYVRDARPRIAVEAGRQLVEVFVPQTHAPGAEAEVDFADLWIVLAGVKTKVFLFTLRLSYSGRAVHRAYSTASQEAFLDGHRYAFEQLGGIPRVHIRYDKLKAAVSRVLMGRTRVESDRWVTFRSHYGFDVFYCRPGVEGAHEKGGVEGEGGRFRRTHTVPMPKVDSIAELNAYFARCDAKDDHRRVGQRVSTVGDDFAAEAALLRDLPSEAFETGISLRPRVDRHARVTVRQCQYSVPARLVGRQLRVLLRATRVLVFDGPRLVAEHERSTVRGSVSLVLDHYLEVLAYKPGALPGATALVQARKNGVFTATHDHYWTAAKNAYGDKSGTQALVEALLLHRQYPHAQVIAGLQAALSVGALAPEAVAVEVRRAGETTPQLGIVEVDGQIAYPTDTRGVPNVAIYDELLTQGAR</sequence>
<feature type="region of interest" description="Disordered" evidence="1">
    <location>
        <begin position="1"/>
        <end position="36"/>
    </location>
</feature>
<accession>A0ABY8PX40</accession>
<name>A0ABY8PX40_9ACTN</name>
<dbReference type="Pfam" id="PF22483">
    <property type="entry name" value="Mu-transpos_C_2"/>
    <property type="match status" value="1"/>
</dbReference>
<evidence type="ECO:0000259" key="2">
    <source>
        <dbReference type="Pfam" id="PF22483"/>
    </source>
</evidence>
<reference evidence="3 4" key="1">
    <citation type="journal article" date="2008" name="Int. J. Syst. Evol. Microbiol.">
        <title>Tessaracoccus flavescens sp. nov., isolated from marine sediment.</title>
        <authorList>
            <person name="Lee D.W."/>
            <person name="Lee S.D."/>
        </authorList>
    </citation>
    <scope>NUCLEOTIDE SEQUENCE [LARGE SCALE GENOMIC DNA]</scope>
    <source>
        <strain evidence="3 4">T21</strain>
    </source>
</reference>
<evidence type="ECO:0000313" key="4">
    <source>
        <dbReference type="Proteomes" id="UP001244136"/>
    </source>
</evidence>